<dbReference type="Pfam" id="PF01636">
    <property type="entry name" value="APH"/>
    <property type="match status" value="1"/>
</dbReference>
<dbReference type="InterPro" id="IPR050249">
    <property type="entry name" value="Pseudomonas-type_ThrB"/>
</dbReference>
<proteinExistence type="predicted"/>
<evidence type="ECO:0000313" key="10">
    <source>
        <dbReference type="EMBL" id="SVA98695.1"/>
    </source>
</evidence>
<name>A0A382AAX8_9ZZZZ</name>
<evidence type="ECO:0000256" key="3">
    <source>
        <dbReference type="ARBA" id="ARBA00022679"/>
    </source>
</evidence>
<dbReference type="InterPro" id="IPR002575">
    <property type="entry name" value="Aminoglycoside_PTrfase"/>
</dbReference>
<evidence type="ECO:0000256" key="1">
    <source>
        <dbReference type="ARBA" id="ARBA00004496"/>
    </source>
</evidence>
<dbReference type="SUPFAM" id="SSF56112">
    <property type="entry name" value="Protein kinase-like (PK-like)"/>
    <property type="match status" value="1"/>
</dbReference>
<evidence type="ECO:0000256" key="5">
    <source>
        <dbReference type="ARBA" id="ARBA00036820"/>
    </source>
</evidence>
<comment type="catalytic activity">
    <reaction evidence="5">
        <text>(5R)-5-hydroxy-L-lysine + GTP = (5R)-5-phosphooxy-L-lysine + GDP + H(+)</text>
        <dbReference type="Rhea" id="RHEA:19049"/>
        <dbReference type="ChEBI" id="CHEBI:15378"/>
        <dbReference type="ChEBI" id="CHEBI:37565"/>
        <dbReference type="ChEBI" id="CHEBI:57882"/>
        <dbReference type="ChEBI" id="CHEBI:58189"/>
        <dbReference type="ChEBI" id="CHEBI:58357"/>
        <dbReference type="EC" id="2.7.1.81"/>
    </reaction>
</comment>
<evidence type="ECO:0000256" key="6">
    <source>
        <dbReference type="ARBA" id="ARBA00037368"/>
    </source>
</evidence>
<dbReference type="PANTHER" id="PTHR21064">
    <property type="entry name" value="AMINOGLYCOSIDE PHOSPHOTRANSFERASE DOMAIN-CONTAINING PROTEIN-RELATED"/>
    <property type="match status" value="1"/>
</dbReference>
<dbReference type="Gene3D" id="3.90.1200.10">
    <property type="match status" value="1"/>
</dbReference>
<dbReference type="PANTHER" id="PTHR21064:SF1">
    <property type="entry name" value="HYDROXYLYSINE KINASE"/>
    <property type="match status" value="1"/>
</dbReference>
<keyword evidence="4" id="KW-0418">Kinase</keyword>
<dbReference type="GO" id="GO:0005737">
    <property type="term" value="C:cytoplasm"/>
    <property type="evidence" value="ECO:0007669"/>
    <property type="project" value="UniProtKB-SubCell"/>
</dbReference>
<evidence type="ECO:0000256" key="8">
    <source>
        <dbReference type="ARBA" id="ARBA00040505"/>
    </source>
</evidence>
<reference evidence="10" key="1">
    <citation type="submission" date="2018-05" db="EMBL/GenBank/DDBJ databases">
        <authorList>
            <person name="Lanie J.A."/>
            <person name="Ng W.-L."/>
            <person name="Kazmierczak K.M."/>
            <person name="Andrzejewski T.M."/>
            <person name="Davidsen T.M."/>
            <person name="Wayne K.J."/>
            <person name="Tettelin H."/>
            <person name="Glass J.I."/>
            <person name="Rusch D."/>
            <person name="Podicherti R."/>
            <person name="Tsui H.-C.T."/>
            <person name="Winkler M.E."/>
        </authorList>
    </citation>
    <scope>NUCLEOTIDE SEQUENCE</scope>
</reference>
<comment type="function">
    <text evidence="6">Catalyzes the GTP-dependent phosphorylation of 5-hydroxy-L-lysine.</text>
</comment>
<evidence type="ECO:0000259" key="9">
    <source>
        <dbReference type="Pfam" id="PF01636"/>
    </source>
</evidence>
<dbReference type="GO" id="GO:0047992">
    <property type="term" value="F:hydroxylysine kinase activity"/>
    <property type="evidence" value="ECO:0007669"/>
    <property type="project" value="UniProtKB-EC"/>
</dbReference>
<dbReference type="EC" id="2.7.1.81" evidence="7"/>
<accession>A0A382AAX8</accession>
<keyword evidence="3" id="KW-0808">Transferase</keyword>
<dbReference type="Gene3D" id="3.30.200.20">
    <property type="entry name" value="Phosphorylase Kinase, domain 1"/>
    <property type="match status" value="1"/>
</dbReference>
<gene>
    <name evidence="10" type="ORF">METZ01_LOCUS151549</name>
</gene>
<keyword evidence="2" id="KW-0963">Cytoplasm</keyword>
<evidence type="ECO:0000256" key="2">
    <source>
        <dbReference type="ARBA" id="ARBA00022490"/>
    </source>
</evidence>
<dbReference type="InterPro" id="IPR011009">
    <property type="entry name" value="Kinase-like_dom_sf"/>
</dbReference>
<sequence length="328" mass="37858">MNVISAQPPQLSNSEVQDILQKFYDFEASVSSLDSERDQNFHLKGDDGNEYVLKISNSQEDIKLIKLQSAALKHIHGFDASLNVPIPIESIEGKIINQFNGNMVRVQSFLKGIFIKDMKNPSPRLLHEFGEFLGKLDLALMEFDYPELKRDWVWDIRNIGFLNKHLVYLENKSDQDVISHFIANYESNIYPMKNHLRRQYIHNDGNDHNVLLNGEGRISGIIDFGDMAHTFLSSELAVAIAYLILEEENPQEKIKAVVDGYQTVLPLRDEEIESLIYLICIRACITVVTANFRKKLFPENEYITVTEPQAWQFLRNFADRDLRKIKIV</sequence>
<comment type="subcellular location">
    <subcellularLocation>
        <location evidence="1">Cytoplasm</location>
    </subcellularLocation>
</comment>
<organism evidence="10">
    <name type="scientific">marine metagenome</name>
    <dbReference type="NCBI Taxonomy" id="408172"/>
    <lineage>
        <taxon>unclassified sequences</taxon>
        <taxon>metagenomes</taxon>
        <taxon>ecological metagenomes</taxon>
    </lineage>
</organism>
<feature type="domain" description="Aminoglycoside phosphotransferase" evidence="9">
    <location>
        <begin position="37"/>
        <end position="261"/>
    </location>
</feature>
<protein>
    <recommendedName>
        <fullName evidence="8">Hydroxylysine kinase</fullName>
        <ecNumber evidence="7">2.7.1.81</ecNumber>
    </recommendedName>
</protein>
<dbReference type="EMBL" id="UINC01024647">
    <property type="protein sequence ID" value="SVA98695.1"/>
    <property type="molecule type" value="Genomic_DNA"/>
</dbReference>
<evidence type="ECO:0000256" key="4">
    <source>
        <dbReference type="ARBA" id="ARBA00022777"/>
    </source>
</evidence>
<dbReference type="AlphaFoldDB" id="A0A382AAX8"/>
<evidence type="ECO:0000256" key="7">
    <source>
        <dbReference type="ARBA" id="ARBA00038873"/>
    </source>
</evidence>